<organism evidence="2 3">
    <name type="scientific">Schistosoma mattheei</name>
    <dbReference type="NCBI Taxonomy" id="31246"/>
    <lineage>
        <taxon>Eukaryota</taxon>
        <taxon>Metazoa</taxon>
        <taxon>Spiralia</taxon>
        <taxon>Lophotrochozoa</taxon>
        <taxon>Platyhelminthes</taxon>
        <taxon>Trematoda</taxon>
        <taxon>Digenea</taxon>
        <taxon>Strigeidida</taxon>
        <taxon>Schistosomatoidea</taxon>
        <taxon>Schistosomatidae</taxon>
        <taxon>Schistosoma</taxon>
    </lineage>
</organism>
<dbReference type="EMBL" id="UZAL01001558">
    <property type="protein sequence ID" value="VDO77917.1"/>
    <property type="molecule type" value="Genomic_DNA"/>
</dbReference>
<accession>A0A183NH24</accession>
<keyword evidence="3" id="KW-1185">Reference proteome</keyword>
<reference evidence="2 3" key="1">
    <citation type="submission" date="2018-11" db="EMBL/GenBank/DDBJ databases">
        <authorList>
            <consortium name="Pathogen Informatics"/>
        </authorList>
    </citation>
    <scope>NUCLEOTIDE SEQUENCE [LARGE SCALE GENOMIC DNA]</scope>
    <source>
        <strain>Denwood</strain>
        <strain evidence="3">Zambia</strain>
    </source>
</reference>
<proteinExistence type="predicted"/>
<dbReference type="AlphaFoldDB" id="A0A183NH24"/>
<feature type="non-terminal residue" evidence="2">
    <location>
        <position position="1"/>
    </location>
</feature>
<protein>
    <submittedName>
        <fullName evidence="2">Uncharacterized protein</fullName>
    </submittedName>
</protein>
<gene>
    <name evidence="2" type="ORF">SMTD_LOCUS1410</name>
</gene>
<feature type="region of interest" description="Disordered" evidence="1">
    <location>
        <begin position="123"/>
        <end position="158"/>
    </location>
</feature>
<sequence length="158" mass="18010">TSTNRLERRILRHNIACNNPITIDGEDSEDVKTFTYLGSIIDERGGCDADVKARIDKARAVYLQLKNIWNSKQQPTLRSGFSIQVSRQFYCMGQKPGELRKPSSKKMQVFANSCSREILRIRQYQQQPTVGEDKTDSRGGRNQEDELETDGTHIEESA</sequence>
<evidence type="ECO:0000313" key="3">
    <source>
        <dbReference type="Proteomes" id="UP000269396"/>
    </source>
</evidence>
<evidence type="ECO:0000313" key="2">
    <source>
        <dbReference type="EMBL" id="VDO77917.1"/>
    </source>
</evidence>
<dbReference type="Proteomes" id="UP000269396">
    <property type="component" value="Unassembled WGS sequence"/>
</dbReference>
<feature type="compositionally biased region" description="Basic and acidic residues" evidence="1">
    <location>
        <begin position="131"/>
        <end position="158"/>
    </location>
</feature>
<evidence type="ECO:0000256" key="1">
    <source>
        <dbReference type="SAM" id="MobiDB-lite"/>
    </source>
</evidence>
<name>A0A183NH24_9TREM</name>